<dbReference type="Pfam" id="PF00474">
    <property type="entry name" value="SSF"/>
    <property type="match status" value="1"/>
</dbReference>
<keyword evidence="11" id="KW-1185">Reference proteome</keyword>
<feature type="transmembrane region" description="Helical" evidence="9">
    <location>
        <begin position="402"/>
        <end position="425"/>
    </location>
</feature>
<dbReference type="InterPro" id="IPR050277">
    <property type="entry name" value="Sodium:Solute_Symporter"/>
</dbReference>
<evidence type="ECO:0000256" key="3">
    <source>
        <dbReference type="ARBA" id="ARBA00022448"/>
    </source>
</evidence>
<feature type="transmembrane region" description="Helical" evidence="9">
    <location>
        <begin position="47"/>
        <end position="67"/>
    </location>
</feature>
<dbReference type="GO" id="GO:0036376">
    <property type="term" value="P:sodium ion export across plasma membrane"/>
    <property type="evidence" value="ECO:0007669"/>
    <property type="project" value="InterPro"/>
</dbReference>
<evidence type="ECO:0000313" key="11">
    <source>
        <dbReference type="Proteomes" id="UP000095546"/>
    </source>
</evidence>
<accession>A0A174BX33</accession>
<dbReference type="PROSITE" id="PS50283">
    <property type="entry name" value="NA_SOLUT_SYMP_3"/>
    <property type="match status" value="1"/>
</dbReference>
<dbReference type="NCBIfam" id="TIGR00813">
    <property type="entry name" value="sss"/>
    <property type="match status" value="1"/>
</dbReference>
<feature type="transmembrane region" description="Helical" evidence="9">
    <location>
        <begin position="432"/>
        <end position="452"/>
    </location>
</feature>
<dbReference type="AlphaFoldDB" id="A0A174BX33"/>
<feature type="transmembrane region" description="Helical" evidence="9">
    <location>
        <begin position="6"/>
        <end position="27"/>
    </location>
</feature>
<evidence type="ECO:0000256" key="4">
    <source>
        <dbReference type="ARBA" id="ARBA00022475"/>
    </source>
</evidence>
<dbReference type="RefSeq" id="WP_055162698.1">
    <property type="nucleotide sequence ID" value="NZ_CABIWZ010000022.1"/>
</dbReference>
<dbReference type="eggNOG" id="COG4145">
    <property type="taxonomic scope" value="Bacteria"/>
</dbReference>
<feature type="transmembrane region" description="Helical" evidence="9">
    <location>
        <begin position="277"/>
        <end position="301"/>
    </location>
</feature>
<evidence type="ECO:0000256" key="8">
    <source>
        <dbReference type="RuleBase" id="RU362091"/>
    </source>
</evidence>
<comment type="similarity">
    <text evidence="2 8">Belongs to the sodium:solute symporter (SSF) (TC 2.A.21) family.</text>
</comment>
<reference evidence="10 11" key="1">
    <citation type="submission" date="2015-09" db="EMBL/GenBank/DDBJ databases">
        <authorList>
            <consortium name="Pathogen Informatics"/>
        </authorList>
    </citation>
    <scope>NUCLEOTIDE SEQUENCE [LARGE SCALE GENOMIC DNA]</scope>
    <source>
        <strain evidence="10 11">2789STDY5608828</strain>
    </source>
</reference>
<dbReference type="InterPro" id="IPR018212">
    <property type="entry name" value="Na/solute_symporter_CS"/>
</dbReference>
<protein>
    <submittedName>
        <fullName evidence="10">Pantothenate permease</fullName>
    </submittedName>
</protein>
<dbReference type="Gene3D" id="1.20.1730.10">
    <property type="entry name" value="Sodium/glucose cotransporter"/>
    <property type="match status" value="1"/>
</dbReference>
<sequence>MTSEGNLSALLPLLVFMGFMVAIGFWVRRQNAGKNFVQTYFIGNHDLGGFVLAMTTVATYSSVSSFVGGPGMAWQIGFGWVYMAVVQVTAIFLVLGIFGKRVAMLSRRFDAVTVVDIIRERFQSDGLATLAAFIIVLFFCGTMTAQFVGGAKLFATVTGYSYEMGLLLFGLVVVLYTSIGGFRAVAITDTCCAIMMMIGIALLLYYVLEAGGGYAAIMANIHANHPEMLEPLSGGHMPVGLYLTQWILVGICTIALPQSVVRGISYKDTKSLHRAMLIGTVVVGFMNIGINFTGILAHGVLTGPLESYGGVDYIIPKAIVTALPPALVGLAIIGPLAASISTISGLLIVASSAIVKDVYLHHAEKHGRTVTGRQLRRLSTVATAVIGVIVFCIAMTPPSLIWLINMFAFGGLETAFFWTLLLGLFWRRANKLGAILSMGGGTIAYCLTQGLGFKFMGLHQITIGITVSLAFFLLGAYLGKPQEERVLRVFFPESHKPNPEDLVMAKEPCPLGGGQKYLKE</sequence>
<evidence type="ECO:0000256" key="1">
    <source>
        <dbReference type="ARBA" id="ARBA00004141"/>
    </source>
</evidence>
<dbReference type="InterPro" id="IPR001734">
    <property type="entry name" value="Na/solute_symporter"/>
</dbReference>
<evidence type="ECO:0000256" key="5">
    <source>
        <dbReference type="ARBA" id="ARBA00022692"/>
    </source>
</evidence>
<comment type="subcellular location">
    <subcellularLocation>
        <location evidence="1">Membrane</location>
        <topology evidence="1">Multi-pass membrane protein</topology>
    </subcellularLocation>
</comment>
<dbReference type="GO" id="GO:0015233">
    <property type="term" value="F:pantothenate transmembrane transporter activity"/>
    <property type="evidence" value="ECO:0007669"/>
    <property type="project" value="InterPro"/>
</dbReference>
<keyword evidence="3" id="KW-0813">Transport</keyword>
<feature type="transmembrane region" description="Helical" evidence="9">
    <location>
        <begin position="239"/>
        <end position="256"/>
    </location>
</feature>
<keyword evidence="4" id="KW-1003">Cell membrane</keyword>
<feature type="transmembrane region" description="Helical" evidence="9">
    <location>
        <begin position="458"/>
        <end position="478"/>
    </location>
</feature>
<proteinExistence type="inferred from homology"/>
<gene>
    <name evidence="10" type="primary">panF</name>
    <name evidence="10" type="ORF">ERS852385_01985</name>
</gene>
<feature type="transmembrane region" description="Helical" evidence="9">
    <location>
        <begin position="79"/>
        <end position="98"/>
    </location>
</feature>
<dbReference type="NCBIfam" id="TIGR02119">
    <property type="entry name" value="panF"/>
    <property type="match status" value="1"/>
</dbReference>
<dbReference type="CDD" id="cd10327">
    <property type="entry name" value="SLC5sbd_PanF"/>
    <property type="match status" value="1"/>
</dbReference>
<organism evidence="10 11">
    <name type="scientific">Mitsuokella jalaludinii</name>
    <dbReference type="NCBI Taxonomy" id="187979"/>
    <lineage>
        <taxon>Bacteria</taxon>
        <taxon>Bacillati</taxon>
        <taxon>Bacillota</taxon>
        <taxon>Negativicutes</taxon>
        <taxon>Selenomonadales</taxon>
        <taxon>Selenomonadaceae</taxon>
        <taxon>Mitsuokella</taxon>
    </lineage>
</organism>
<dbReference type="OrthoDB" id="9810181at2"/>
<dbReference type="InterPro" id="IPR011849">
    <property type="entry name" value="Na/pantothenate_symporter"/>
</dbReference>
<keyword evidence="7 9" id="KW-0472">Membrane</keyword>
<feature type="transmembrane region" description="Helical" evidence="9">
    <location>
        <begin position="127"/>
        <end position="148"/>
    </location>
</feature>
<dbReference type="STRING" id="187979.ERS852385_01985"/>
<dbReference type="GO" id="GO:0005886">
    <property type="term" value="C:plasma membrane"/>
    <property type="evidence" value="ECO:0007669"/>
    <property type="project" value="TreeGrafter"/>
</dbReference>
<feature type="transmembrane region" description="Helical" evidence="9">
    <location>
        <begin position="160"/>
        <end position="179"/>
    </location>
</feature>
<evidence type="ECO:0000256" key="2">
    <source>
        <dbReference type="ARBA" id="ARBA00006434"/>
    </source>
</evidence>
<evidence type="ECO:0000256" key="9">
    <source>
        <dbReference type="SAM" id="Phobius"/>
    </source>
</evidence>
<dbReference type="PANTHER" id="PTHR48086">
    <property type="entry name" value="SODIUM/PROLINE SYMPORTER-RELATED"/>
    <property type="match status" value="1"/>
</dbReference>
<keyword evidence="5 9" id="KW-0812">Transmembrane</keyword>
<dbReference type="EMBL" id="CYYU01000022">
    <property type="protein sequence ID" value="CUO04076.1"/>
    <property type="molecule type" value="Genomic_DNA"/>
</dbReference>
<dbReference type="PANTHER" id="PTHR48086:SF4">
    <property type="entry name" value="SODIUM_PANTOTHENATE SYMPORTER"/>
    <property type="match status" value="1"/>
</dbReference>
<name>A0A174BX33_9FIRM</name>
<dbReference type="Proteomes" id="UP000095546">
    <property type="component" value="Unassembled WGS sequence"/>
</dbReference>
<feature type="transmembrane region" description="Helical" evidence="9">
    <location>
        <begin position="375"/>
        <end position="396"/>
    </location>
</feature>
<dbReference type="PROSITE" id="PS00456">
    <property type="entry name" value="NA_SOLUT_SYMP_1"/>
    <property type="match status" value="1"/>
</dbReference>
<keyword evidence="6 9" id="KW-1133">Transmembrane helix</keyword>
<dbReference type="InterPro" id="IPR038377">
    <property type="entry name" value="Na/Glc_symporter_sf"/>
</dbReference>
<evidence type="ECO:0000256" key="6">
    <source>
        <dbReference type="ARBA" id="ARBA00022989"/>
    </source>
</evidence>
<evidence type="ECO:0000313" key="10">
    <source>
        <dbReference type="EMBL" id="CUO04076.1"/>
    </source>
</evidence>
<evidence type="ECO:0000256" key="7">
    <source>
        <dbReference type="ARBA" id="ARBA00023136"/>
    </source>
</evidence>
<dbReference type="GO" id="GO:0015081">
    <property type="term" value="F:sodium ion transmembrane transporter activity"/>
    <property type="evidence" value="ECO:0007669"/>
    <property type="project" value="InterPro"/>
</dbReference>
<feature type="transmembrane region" description="Helical" evidence="9">
    <location>
        <begin position="326"/>
        <end position="355"/>
    </location>
</feature>